<feature type="region of interest" description="Disordered" evidence="1">
    <location>
        <begin position="731"/>
        <end position="755"/>
    </location>
</feature>
<organism evidence="2 3">
    <name type="scientific">Pseudovibrio ascidiaceicola</name>
    <dbReference type="NCBI Taxonomy" id="285279"/>
    <lineage>
        <taxon>Bacteria</taxon>
        <taxon>Pseudomonadati</taxon>
        <taxon>Pseudomonadota</taxon>
        <taxon>Alphaproteobacteria</taxon>
        <taxon>Hyphomicrobiales</taxon>
        <taxon>Stappiaceae</taxon>
        <taxon>Pseudovibrio</taxon>
    </lineage>
</organism>
<dbReference type="Proteomes" id="UP000199598">
    <property type="component" value="Unassembled WGS sequence"/>
</dbReference>
<keyword evidence="3" id="KW-1185">Reference proteome</keyword>
<comment type="caution">
    <text evidence="2">The sequence shown here is derived from an EMBL/GenBank/DDBJ whole genome shotgun (WGS) entry which is preliminary data.</text>
</comment>
<name>A0A1I3WJZ7_9HYPH</name>
<accession>A0A1I3WJZ7</accession>
<proteinExistence type="predicted"/>
<sequence>MKKRILQRQLRFWEGQKSSVVTLDSLKSDNRSLIVLGEAGMGKSMLLKSLESKNNIAYCTARAFLRAPDPKRLIGDASTLAIDALDEVPALHDGDVIDRVLARLVELGLPQFILSCRVADWRSATALESILEEYGSVPLELHLEPFSREDAVTFLSDKLSDEEAELTVCRLEELGLSGLWCNPQTLGMVKTVAQQGNLPNSKGDLFSEATKMLRKEHRQVKADTILANLSETEVLDAAGAAFATLILTGKEALSRDVAPNEFDIPVAEISVLPGAGQIRDILGSRLFEALSPKRFTYTHRAVAEFLGARWLAKQADTPRKKRRLLQLFHCLALVPASLRGLHAWLAYHSGELANQIIAADPIGVLEYADANWLDESKSRALLTALHKLSEENPRFKGWSKYRADGLVQPGLLPEICKIITDRSHEFGFRLLILEVLKSSDLVPKLQNKLLGLLRDANEVYAIRSEAGDRLTELNTSIEWTSIVAGLFKEGGEDCVRLGGELMDSVGFERFNDTEILALVKAHYVLPEDGVNNLFSLGRNLPVDRIPALLDGIAGMLAETDRSEDLKATGELAFDEQGGIEELTDLVFELIARYLLKKAPTAERLWRWLMPFDPDRGLQDASKKAIAEILRTTDDLRRAVQHYALLELKSDQNIWQRAWRMREFGLYPNEDDVLWLLKQIRHGDPRWRDLVQLSHHGTEEGKPIRDFALRFAGDNAEDKAWLDELESPKVPQWQIEQEQRKQTEAAEREETRKKTRSEYADRIEEVRKGDYGGIVNPAKAYLNLYRDIGDETSNGPARVEQWLGADLREAVLEGFETFLTKEEPKPTATDIASSYAEGRRWDAAYIIVAALAERSRTGRGFEGLSDERLMAGYIELEQHPIAEKAGISGLNSRLENELRAIKSWEETQRLLIEPKLKAGHQHVTGLYHLMRSDEDVDLAGELGCEWLENISNLSEEAEAEILGRLITVPAGIMLVKKLMSDRLQTAISNELRRTWDAAGLIVDFDVTRERLERNLPIDPKLLWELRKRTGQSNLSSHLTSVGLELLAWTFATFRAVFPKTDWPRGMTHGNENPWDASDYLISLINRLGNDVSPEATELLIELKDSVEDGYTEFLRNVLAEQKRKRVESEWTAPDLPTVVSTVTDKAPTKAEQLQEVMLEELVDVQRAVHGSSCDWYKDFFNGKEPKQEDECRDTILKMFDGKLPFEILASPEGHLGDDKRCDIECTLANLMVPIELKGQWHEDLWTAADRQLDRLYSNDRRAGYGIYVVLWFGEDTSKKLRKPPKGIEVPKTAEGLRKALIANSASAHDGRTAIVVLNLTRPS</sequence>
<dbReference type="RefSeq" id="WP_093517132.1">
    <property type="nucleotide sequence ID" value="NZ_FOSK01000002.1"/>
</dbReference>
<feature type="compositionally biased region" description="Basic and acidic residues" evidence="1">
    <location>
        <begin position="736"/>
        <end position="755"/>
    </location>
</feature>
<dbReference type="InterPro" id="IPR027417">
    <property type="entry name" value="P-loop_NTPase"/>
</dbReference>
<dbReference type="EMBL" id="FOSK01000002">
    <property type="protein sequence ID" value="SFK07858.1"/>
    <property type="molecule type" value="Genomic_DNA"/>
</dbReference>
<gene>
    <name evidence="2" type="ORF">SAMN04488518_1029</name>
</gene>
<evidence type="ECO:0000313" key="2">
    <source>
        <dbReference type="EMBL" id="SFK07858.1"/>
    </source>
</evidence>
<evidence type="ECO:0000313" key="3">
    <source>
        <dbReference type="Proteomes" id="UP000199598"/>
    </source>
</evidence>
<dbReference type="SUPFAM" id="SSF52540">
    <property type="entry name" value="P-loop containing nucleoside triphosphate hydrolases"/>
    <property type="match status" value="1"/>
</dbReference>
<evidence type="ECO:0000256" key="1">
    <source>
        <dbReference type="SAM" id="MobiDB-lite"/>
    </source>
</evidence>
<protein>
    <recommendedName>
        <fullName evidence="4">ATP-binding protein</fullName>
    </recommendedName>
</protein>
<evidence type="ECO:0008006" key="4">
    <source>
        <dbReference type="Google" id="ProtNLM"/>
    </source>
</evidence>
<reference evidence="2 3" key="1">
    <citation type="submission" date="2016-10" db="EMBL/GenBank/DDBJ databases">
        <authorList>
            <person name="Varghese N."/>
            <person name="Submissions S."/>
        </authorList>
    </citation>
    <scope>NUCLEOTIDE SEQUENCE [LARGE SCALE GENOMIC DNA]</scope>
    <source>
        <strain evidence="2 3">DSM 16392</strain>
    </source>
</reference>